<dbReference type="NCBIfam" id="NF009008">
    <property type="entry name" value="PRK12354.1"/>
    <property type="match status" value="1"/>
</dbReference>
<keyword evidence="3 4" id="KW-0418">Kinase</keyword>
<dbReference type="InterPro" id="IPR003964">
    <property type="entry name" value="Carb_kinase"/>
</dbReference>
<dbReference type="CDD" id="cd04235">
    <property type="entry name" value="AAK_CK"/>
    <property type="match status" value="1"/>
</dbReference>
<name>A0A1X7AHP7_9GAMM</name>
<dbReference type="SUPFAM" id="SSF53633">
    <property type="entry name" value="Carbamate kinase-like"/>
    <property type="match status" value="1"/>
</dbReference>
<dbReference type="EMBL" id="FWPT01000003">
    <property type="protein sequence ID" value="SMA43438.1"/>
    <property type="molecule type" value="Genomic_DNA"/>
</dbReference>
<comment type="similarity">
    <text evidence="1 4">Belongs to the carbamate kinase family.</text>
</comment>
<dbReference type="Pfam" id="PF00696">
    <property type="entry name" value="AA_kinase"/>
    <property type="match status" value="1"/>
</dbReference>
<dbReference type="PANTHER" id="PTHR30409">
    <property type="entry name" value="CARBAMATE KINASE"/>
    <property type="match status" value="1"/>
</dbReference>
<dbReference type="Gene3D" id="3.40.1160.10">
    <property type="entry name" value="Acetylglutamate kinase-like"/>
    <property type="match status" value="1"/>
</dbReference>
<keyword evidence="7" id="KW-1185">Reference proteome</keyword>
<dbReference type="GO" id="GO:0008804">
    <property type="term" value="F:carbamate kinase activity"/>
    <property type="evidence" value="ECO:0007669"/>
    <property type="project" value="InterPro"/>
</dbReference>
<dbReference type="GO" id="GO:0005829">
    <property type="term" value="C:cytosol"/>
    <property type="evidence" value="ECO:0007669"/>
    <property type="project" value="TreeGrafter"/>
</dbReference>
<accession>A0A1X7AHP7</accession>
<dbReference type="Proteomes" id="UP000196573">
    <property type="component" value="Unassembled WGS sequence"/>
</dbReference>
<dbReference type="GO" id="GO:0019546">
    <property type="term" value="P:L-arginine deiminase pathway"/>
    <property type="evidence" value="ECO:0007669"/>
    <property type="project" value="TreeGrafter"/>
</dbReference>
<dbReference type="OrthoDB" id="9766717at2"/>
<protein>
    <recommendedName>
        <fullName evidence="4">Carbamate kinase</fullName>
    </recommendedName>
</protein>
<dbReference type="InterPro" id="IPR036393">
    <property type="entry name" value="AceGlu_kinase-like_sf"/>
</dbReference>
<reference evidence="6 7" key="1">
    <citation type="submission" date="2017-03" db="EMBL/GenBank/DDBJ databases">
        <authorList>
            <person name="Afonso C.L."/>
            <person name="Miller P.J."/>
            <person name="Scott M.A."/>
            <person name="Spackman E."/>
            <person name="Goraichik I."/>
            <person name="Dimitrov K.M."/>
            <person name="Suarez D.L."/>
            <person name="Swayne D.E."/>
        </authorList>
    </citation>
    <scope>NUCLEOTIDE SEQUENCE [LARGE SCALE GENOMIC DNA]</scope>
    <source>
        <strain evidence="6">SB41UT1</strain>
    </source>
</reference>
<dbReference type="InterPro" id="IPR001048">
    <property type="entry name" value="Asp/Glu/Uridylate_kinase"/>
</dbReference>
<feature type="domain" description="Aspartate/glutamate/uridylate kinase" evidence="5">
    <location>
        <begin position="1"/>
        <end position="277"/>
    </location>
</feature>
<proteinExistence type="inferred from homology"/>
<evidence type="ECO:0000256" key="4">
    <source>
        <dbReference type="PIRNR" id="PIRNR000723"/>
    </source>
</evidence>
<dbReference type="AlphaFoldDB" id="A0A1X7AHP7"/>
<evidence type="ECO:0000259" key="5">
    <source>
        <dbReference type="Pfam" id="PF00696"/>
    </source>
</evidence>
<evidence type="ECO:0000256" key="3">
    <source>
        <dbReference type="ARBA" id="ARBA00022777"/>
    </source>
</evidence>
<evidence type="ECO:0000256" key="2">
    <source>
        <dbReference type="ARBA" id="ARBA00022679"/>
    </source>
</evidence>
<organism evidence="6 7">
    <name type="scientific">Parendozoicomonas haliclonae</name>
    <dbReference type="NCBI Taxonomy" id="1960125"/>
    <lineage>
        <taxon>Bacteria</taxon>
        <taxon>Pseudomonadati</taxon>
        <taxon>Pseudomonadota</taxon>
        <taxon>Gammaproteobacteria</taxon>
        <taxon>Oceanospirillales</taxon>
        <taxon>Endozoicomonadaceae</taxon>
        <taxon>Parendozoicomonas</taxon>
    </lineage>
</organism>
<evidence type="ECO:0000313" key="7">
    <source>
        <dbReference type="Proteomes" id="UP000196573"/>
    </source>
</evidence>
<dbReference type="PIRSF" id="PIRSF000723">
    <property type="entry name" value="Carbamate_kin"/>
    <property type="match status" value="1"/>
</dbReference>
<dbReference type="PRINTS" id="PR01469">
    <property type="entry name" value="CARBMTKINASE"/>
</dbReference>
<gene>
    <name evidence="6" type="primary">arcC2_1</name>
    <name evidence="6" type="ORF">EHSB41UT_01587</name>
</gene>
<keyword evidence="2 4" id="KW-0808">Transferase</keyword>
<sequence length="312" mass="33786">MLVVIALGGNAMLQREQPVELHVQRETLRQAADAIAQIAKEHQVVLTHANGPEMALLSLMNEDYEEVNNYPVNVLGAQTQGMIGFVFEQELRNAMADEQILAVTTHTLINTRDPAFLDPDHAVGPVFTYDQAQAIQNANPEWMLKADGNYFRRVVPSPAPQSILELASLRHIVASGNITLLCGGGGGIPVRRDSEGMLHGIPAVIDKDRTSCLLAEGIEADALVILTDADAIETQYQQPGSRRIKRCTPEALEQHEFAADTIGPKVESVCQFVRAGGKFAAIGALDRAVDILAGESGTHVMVDVPDGITYYD</sequence>
<evidence type="ECO:0000256" key="1">
    <source>
        <dbReference type="ARBA" id="ARBA00011066"/>
    </source>
</evidence>
<evidence type="ECO:0000313" key="6">
    <source>
        <dbReference type="EMBL" id="SMA43438.1"/>
    </source>
</evidence>
<dbReference type="RefSeq" id="WP_087108597.1">
    <property type="nucleotide sequence ID" value="NZ_CBCSCN010000008.1"/>
</dbReference>
<dbReference type="PANTHER" id="PTHR30409:SF1">
    <property type="entry name" value="CARBAMATE KINASE-RELATED"/>
    <property type="match status" value="1"/>
</dbReference>